<organism evidence="1 2">
    <name type="scientific">Anas platyrhynchos</name>
    <name type="common">Mallard</name>
    <name type="synonym">Anas boschas</name>
    <dbReference type="NCBI Taxonomy" id="8839"/>
    <lineage>
        <taxon>Eukaryota</taxon>
        <taxon>Metazoa</taxon>
        <taxon>Chordata</taxon>
        <taxon>Craniata</taxon>
        <taxon>Vertebrata</taxon>
        <taxon>Euteleostomi</taxon>
        <taxon>Archelosauria</taxon>
        <taxon>Archosauria</taxon>
        <taxon>Dinosauria</taxon>
        <taxon>Saurischia</taxon>
        <taxon>Theropoda</taxon>
        <taxon>Coelurosauria</taxon>
        <taxon>Aves</taxon>
        <taxon>Neognathae</taxon>
        <taxon>Galloanserae</taxon>
        <taxon>Anseriformes</taxon>
        <taxon>Anatidae</taxon>
        <taxon>Anatinae</taxon>
        <taxon>Anas</taxon>
    </lineage>
</organism>
<proteinExistence type="predicted"/>
<evidence type="ECO:0000313" key="2">
    <source>
        <dbReference type="Proteomes" id="UP000296049"/>
    </source>
</evidence>
<protein>
    <submittedName>
        <fullName evidence="1">Uncharacterized protein</fullName>
    </submittedName>
</protein>
<dbReference type="Proteomes" id="UP000296049">
    <property type="component" value="Unassembled WGS sequence"/>
</dbReference>
<sequence>MHMSCGALSKLLSSPKLSNKHYRGPLQVHLEPEAEVEMFVFNPSSFLSSKPVPIPCLSSSALGENVVIRQGSLKGSWMLASLCLVLHAIGTWRGGRDEWLLCPDPIAFTLPWPHRENCKPNKPPYSTNSLTGNGRLPISFCTALWAVYATDSAWLLAPSRAQYMLAARWIGLHQNKLVKCEIITVVTYGGKSS</sequence>
<keyword evidence="2" id="KW-1185">Reference proteome</keyword>
<reference evidence="2" key="1">
    <citation type="journal article" date="2013" name="Nat. Genet.">
        <title>The duck genome and transcriptome provide insight into an avian influenza virus reservoir species.</title>
        <authorList>
            <person name="Huang Y."/>
            <person name="Li Y."/>
            <person name="Burt D.W."/>
            <person name="Chen H."/>
            <person name="Zhang Y."/>
            <person name="Qian W."/>
            <person name="Kim H."/>
            <person name="Gan S."/>
            <person name="Zhao Y."/>
            <person name="Li J."/>
            <person name="Yi K."/>
            <person name="Feng H."/>
            <person name="Zhu P."/>
            <person name="Li B."/>
            <person name="Liu Q."/>
            <person name="Fairley S."/>
            <person name="Magor K.E."/>
            <person name="Du Z."/>
            <person name="Hu X."/>
            <person name="Goodman L."/>
            <person name="Tafer H."/>
            <person name="Vignal A."/>
            <person name="Lee T."/>
            <person name="Kim K.W."/>
            <person name="Sheng Z."/>
            <person name="An Y."/>
            <person name="Searle S."/>
            <person name="Herrero J."/>
            <person name="Groenen M.A."/>
            <person name="Crooijmans R.P."/>
            <person name="Faraut T."/>
            <person name="Cai Q."/>
            <person name="Webster R.G."/>
            <person name="Aldridge J.R."/>
            <person name="Warren W.C."/>
            <person name="Bartschat S."/>
            <person name="Kehr S."/>
            <person name="Marz M."/>
            <person name="Stadler P.F."/>
            <person name="Smith J."/>
            <person name="Kraus R.H."/>
            <person name="Zhao Y."/>
            <person name="Ren L."/>
            <person name="Fei J."/>
            <person name="Morisson M."/>
            <person name="Kaiser P."/>
            <person name="Griffin D.K."/>
            <person name="Rao M."/>
            <person name="Pitel F."/>
            <person name="Wang J."/>
            <person name="Li N."/>
        </authorList>
    </citation>
    <scope>NUCLEOTIDE SEQUENCE [LARGE SCALE GENOMIC DNA]</scope>
</reference>
<dbReference type="AlphaFoldDB" id="R0KGD1"/>
<dbReference type="EMBL" id="KB742386">
    <property type="protein sequence ID" value="EOB09167.1"/>
    <property type="molecule type" value="Genomic_DNA"/>
</dbReference>
<accession>R0KGD1</accession>
<name>R0KGD1_ANAPL</name>
<gene>
    <name evidence="1" type="ORF">Anapl_05300</name>
</gene>
<evidence type="ECO:0000313" key="1">
    <source>
        <dbReference type="EMBL" id="EOB09167.1"/>
    </source>
</evidence>